<evidence type="ECO:0000313" key="5">
    <source>
        <dbReference type="Proteomes" id="UP000504608"/>
    </source>
</evidence>
<evidence type="ECO:0000313" key="6">
    <source>
        <dbReference type="RefSeq" id="XP_022985421.1"/>
    </source>
</evidence>
<feature type="chain" id="PRO_5026789123" evidence="3">
    <location>
        <begin position="24"/>
        <end position="196"/>
    </location>
</feature>
<gene>
    <name evidence="6" type="primary">LOC111483431</name>
</gene>
<evidence type="ECO:0000259" key="4">
    <source>
        <dbReference type="PROSITE" id="PS51485"/>
    </source>
</evidence>
<keyword evidence="3" id="KW-0732">Signal</keyword>
<name>A0A6J1J846_CUCMA</name>
<feature type="domain" description="Phytocyanin" evidence="4">
    <location>
        <begin position="24"/>
        <end position="126"/>
    </location>
</feature>
<sequence length="196" mass="21172">MDKFMMIMTITTMMMMMGSSVNAFTHIVGASHGWRVPDNVTFYDEWAKPRTFGVGDKLVFPYRPGANNIVAVKKTDYEVCGEENVINMYYLGPTILNLTEAGDYYYFDGIGKHCEAGQKLHVQVGSKEGTSGADPLPFNLETFGIHTNLDPTQNVGPAAAPTAATKGSNANVNANANALLVPAGLAAIAMFFSTFL</sequence>
<dbReference type="PANTHER" id="PTHR33021:SF264">
    <property type="entry name" value="OS05G0570900 PROTEIN"/>
    <property type="match status" value="1"/>
</dbReference>
<dbReference type="InterPro" id="IPR039391">
    <property type="entry name" value="Phytocyanin-like"/>
</dbReference>
<dbReference type="GO" id="GO:0005886">
    <property type="term" value="C:plasma membrane"/>
    <property type="evidence" value="ECO:0007669"/>
    <property type="project" value="TreeGrafter"/>
</dbReference>
<evidence type="ECO:0000256" key="1">
    <source>
        <dbReference type="ARBA" id="ARBA00023157"/>
    </source>
</evidence>
<dbReference type="FunFam" id="2.60.40.420:FF:000034">
    <property type="entry name" value="Cupredoxin superfamily protein"/>
    <property type="match status" value="1"/>
</dbReference>
<keyword evidence="2" id="KW-0325">Glycoprotein</keyword>
<dbReference type="PANTHER" id="PTHR33021">
    <property type="entry name" value="BLUE COPPER PROTEIN"/>
    <property type="match status" value="1"/>
</dbReference>
<organism evidence="5 6">
    <name type="scientific">Cucurbita maxima</name>
    <name type="common">Pumpkin</name>
    <name type="synonym">Winter squash</name>
    <dbReference type="NCBI Taxonomy" id="3661"/>
    <lineage>
        <taxon>Eukaryota</taxon>
        <taxon>Viridiplantae</taxon>
        <taxon>Streptophyta</taxon>
        <taxon>Embryophyta</taxon>
        <taxon>Tracheophyta</taxon>
        <taxon>Spermatophyta</taxon>
        <taxon>Magnoliopsida</taxon>
        <taxon>eudicotyledons</taxon>
        <taxon>Gunneridae</taxon>
        <taxon>Pentapetalae</taxon>
        <taxon>rosids</taxon>
        <taxon>fabids</taxon>
        <taxon>Cucurbitales</taxon>
        <taxon>Cucurbitaceae</taxon>
        <taxon>Cucurbiteae</taxon>
        <taxon>Cucurbita</taxon>
    </lineage>
</organism>
<dbReference type="InterPro" id="IPR008972">
    <property type="entry name" value="Cupredoxin"/>
</dbReference>
<dbReference type="Pfam" id="PF02298">
    <property type="entry name" value="Cu_bind_like"/>
    <property type="match status" value="1"/>
</dbReference>
<keyword evidence="5" id="KW-1185">Reference proteome</keyword>
<dbReference type="Gene3D" id="2.60.40.420">
    <property type="entry name" value="Cupredoxins - blue copper proteins"/>
    <property type="match status" value="1"/>
</dbReference>
<dbReference type="GeneID" id="111483431"/>
<dbReference type="SUPFAM" id="SSF49503">
    <property type="entry name" value="Cupredoxins"/>
    <property type="match status" value="1"/>
</dbReference>
<dbReference type="RefSeq" id="XP_022985421.1">
    <property type="nucleotide sequence ID" value="XM_023129653.1"/>
</dbReference>
<dbReference type="PROSITE" id="PS51485">
    <property type="entry name" value="PHYTOCYANIN"/>
    <property type="match status" value="1"/>
</dbReference>
<keyword evidence="1" id="KW-1015">Disulfide bond</keyword>
<evidence type="ECO:0000256" key="3">
    <source>
        <dbReference type="SAM" id="SignalP"/>
    </source>
</evidence>
<evidence type="ECO:0000256" key="2">
    <source>
        <dbReference type="ARBA" id="ARBA00023180"/>
    </source>
</evidence>
<protein>
    <submittedName>
        <fullName evidence="6">Stellacyanin-like</fullName>
    </submittedName>
</protein>
<dbReference type="OrthoDB" id="1916408at2759"/>
<dbReference type="InterPro" id="IPR003245">
    <property type="entry name" value="Phytocyanin_dom"/>
</dbReference>
<dbReference type="AlphaFoldDB" id="A0A6J1J846"/>
<accession>A0A6J1J846</accession>
<feature type="signal peptide" evidence="3">
    <location>
        <begin position="1"/>
        <end position="23"/>
    </location>
</feature>
<dbReference type="Proteomes" id="UP000504608">
    <property type="component" value="Unplaced"/>
</dbReference>
<dbReference type="GO" id="GO:0009055">
    <property type="term" value="F:electron transfer activity"/>
    <property type="evidence" value="ECO:0007669"/>
    <property type="project" value="InterPro"/>
</dbReference>
<dbReference type="KEGG" id="cmax:111483431"/>
<reference evidence="6" key="1">
    <citation type="submission" date="2025-08" db="UniProtKB">
        <authorList>
            <consortium name="RefSeq"/>
        </authorList>
    </citation>
    <scope>IDENTIFICATION</scope>
    <source>
        <tissue evidence="6">Young leaves</tissue>
    </source>
</reference>
<proteinExistence type="predicted"/>